<dbReference type="PANTHER" id="PTHR46539:SF1">
    <property type="entry name" value="E3 UBIQUITIN-PROTEIN LIGASE ATL42"/>
    <property type="match status" value="1"/>
</dbReference>
<evidence type="ECO:0000259" key="10">
    <source>
        <dbReference type="PROSITE" id="PS50089"/>
    </source>
</evidence>
<dbReference type="GO" id="GO:0008270">
    <property type="term" value="F:zinc ion binding"/>
    <property type="evidence" value="ECO:0007669"/>
    <property type="project" value="UniProtKB-KW"/>
</dbReference>
<dbReference type="AlphaFoldDB" id="A0A0S4TER7"/>
<evidence type="ECO:0000256" key="3">
    <source>
        <dbReference type="ARBA" id="ARBA00022723"/>
    </source>
</evidence>
<dbReference type="GO" id="GO:0016020">
    <property type="term" value="C:membrane"/>
    <property type="evidence" value="ECO:0007669"/>
    <property type="project" value="UniProtKB-SubCell"/>
</dbReference>
<dbReference type="Gene3D" id="3.30.40.10">
    <property type="entry name" value="Zinc/RING finger domain, C3HC4 (zinc finger)"/>
    <property type="match status" value="1"/>
</dbReference>
<dbReference type="CDD" id="cd16454">
    <property type="entry name" value="RING-H2_PA-TM-RING"/>
    <property type="match status" value="1"/>
</dbReference>
<keyword evidence="2" id="KW-0812">Transmembrane</keyword>
<dbReference type="EMBL" id="LN877950">
    <property type="protein sequence ID" value="CUV05901.1"/>
    <property type="molecule type" value="Genomic_DNA"/>
</dbReference>
<dbReference type="SMART" id="SM00184">
    <property type="entry name" value="RING"/>
    <property type="match status" value="1"/>
</dbReference>
<evidence type="ECO:0000256" key="5">
    <source>
        <dbReference type="ARBA" id="ARBA00022833"/>
    </source>
</evidence>
<gene>
    <name evidence="11" type="ORF">CHUDEA4_4310</name>
</gene>
<feature type="compositionally biased region" description="Basic and acidic residues" evidence="9">
    <location>
        <begin position="331"/>
        <end position="354"/>
    </location>
</feature>
<evidence type="ECO:0000256" key="9">
    <source>
        <dbReference type="SAM" id="MobiDB-lite"/>
    </source>
</evidence>
<proteinExistence type="predicted"/>
<comment type="subcellular location">
    <subcellularLocation>
        <location evidence="1">Membrane</location>
    </subcellularLocation>
</comment>
<evidence type="ECO:0000256" key="6">
    <source>
        <dbReference type="ARBA" id="ARBA00022989"/>
    </source>
</evidence>
<dbReference type="VEuPathDB" id="CryptoDB:Chro.40490"/>
<accession>A0A0S4TER7</accession>
<dbReference type="VEuPathDB" id="CryptoDB:ChTU502y2012_422g0075"/>
<evidence type="ECO:0000313" key="11">
    <source>
        <dbReference type="EMBL" id="CUV05901.1"/>
    </source>
</evidence>
<dbReference type="PROSITE" id="PS50089">
    <property type="entry name" value="ZF_RING_2"/>
    <property type="match status" value="1"/>
</dbReference>
<evidence type="ECO:0000256" key="1">
    <source>
        <dbReference type="ARBA" id="ARBA00004370"/>
    </source>
</evidence>
<dbReference type="PROSITE" id="PS00518">
    <property type="entry name" value="ZF_RING_1"/>
    <property type="match status" value="1"/>
</dbReference>
<protein>
    <recommendedName>
        <fullName evidence="10">RING-type domain-containing protein</fullName>
    </recommendedName>
</protein>
<feature type="domain" description="RING-type" evidence="10">
    <location>
        <begin position="413"/>
        <end position="454"/>
    </location>
</feature>
<name>A0A0S4TER7_CRYHO</name>
<evidence type="ECO:0000256" key="4">
    <source>
        <dbReference type="ARBA" id="ARBA00022771"/>
    </source>
</evidence>
<dbReference type="InterPro" id="IPR013083">
    <property type="entry name" value="Znf_RING/FYVE/PHD"/>
</dbReference>
<keyword evidence="7" id="KW-0472">Membrane</keyword>
<dbReference type="InterPro" id="IPR001841">
    <property type="entry name" value="Znf_RING"/>
</dbReference>
<evidence type="ECO:0000256" key="8">
    <source>
        <dbReference type="PROSITE-ProRule" id="PRU00175"/>
    </source>
</evidence>
<dbReference type="Proteomes" id="UP000199752">
    <property type="component" value="Chromosome 4"/>
</dbReference>
<sequence length="463" mass="54377">MESNLYVSRQRGDETNHILVREYQTCLSSYPDTRQHGSFENLSRPYAPLRDITGSIFGGLVRESRVRSVNESNDFNRIRNSMVERLNRESIRGPESRFFGFESNSRNTAYYNSHENDIRAFNRSMSMSSPNLDVGFASLSRNSSNEAIENNSSFLNRSRSFADRIMEQFDIVEREHNQLAERIHRSQSIYEQIQRNGAEIDQLFDNLSYRMQRRHTQRENSTGNNFQSRNTRYGGSVIDCSRNGHINHRFSNRPRFVSMQDVHNHFRDHLLATEEEHEEEEDYDDQDNDVIEIIQVDDDEISDIISRRNADIRNRSLIITQEEIIMEESNDPEHSENEHEQNHGHEYDQDLEDEGMHDNDGNITRVLNRLRDRISQNQQEDVSGVPINIQNALPVSKFDLSRSQNLDDDKKMCLICLDEFKDQQEILWLPCTHCFCRNCITSWFERGTVCPICKDDLLAHFNY</sequence>
<evidence type="ECO:0000256" key="2">
    <source>
        <dbReference type="ARBA" id="ARBA00022692"/>
    </source>
</evidence>
<dbReference type="VEuPathDB" id="CryptoDB:CHUDEA4_4310"/>
<feature type="region of interest" description="Disordered" evidence="9">
    <location>
        <begin position="329"/>
        <end position="354"/>
    </location>
</feature>
<dbReference type="Pfam" id="PF13639">
    <property type="entry name" value="zf-RING_2"/>
    <property type="match status" value="1"/>
</dbReference>
<dbReference type="SUPFAM" id="SSF57850">
    <property type="entry name" value="RING/U-box"/>
    <property type="match status" value="1"/>
</dbReference>
<dbReference type="PANTHER" id="PTHR46539">
    <property type="entry name" value="E3 UBIQUITIN-PROTEIN LIGASE ATL42"/>
    <property type="match status" value="1"/>
</dbReference>
<keyword evidence="3" id="KW-0479">Metal-binding</keyword>
<evidence type="ECO:0000256" key="7">
    <source>
        <dbReference type="ARBA" id="ARBA00023136"/>
    </source>
</evidence>
<dbReference type="VEuPathDB" id="CryptoDB:GY17_00003393"/>
<dbReference type="InterPro" id="IPR017907">
    <property type="entry name" value="Znf_RING_CS"/>
</dbReference>
<reference evidence="11" key="1">
    <citation type="submission" date="2015-08" db="EMBL/GenBank/DDBJ databases">
        <authorList>
            <person name="Babu N.S."/>
            <person name="Beckwith C.J."/>
            <person name="Beseler K.G."/>
            <person name="Brison A."/>
            <person name="Carone J.V."/>
            <person name="Caskin T.P."/>
            <person name="Diamond M."/>
            <person name="Durham M.E."/>
            <person name="Foxe J.M."/>
            <person name="Go M."/>
            <person name="Henderson B.A."/>
            <person name="Jones I.B."/>
            <person name="McGettigan J.A."/>
            <person name="Micheletti S.J."/>
            <person name="Nasrallah M.E."/>
            <person name="Ortiz D."/>
            <person name="Piller C.R."/>
            <person name="Privatt S.R."/>
            <person name="Schneider S.L."/>
            <person name="Sharp S."/>
            <person name="Smith T.C."/>
            <person name="Stanton J.D."/>
            <person name="Ullery H.E."/>
            <person name="Wilson R.J."/>
            <person name="Serrano M.G."/>
            <person name="Buck G."/>
            <person name="Lee V."/>
            <person name="Wang Y."/>
            <person name="Carvalho R."/>
            <person name="Voegtly L."/>
            <person name="Shi R."/>
            <person name="Duckworth R."/>
            <person name="Johnson A."/>
            <person name="Loviza R."/>
            <person name="Walstead R."/>
            <person name="Shah Z."/>
            <person name="Kiflezghi M."/>
            <person name="Wade K."/>
            <person name="Ball S.L."/>
            <person name="Bradley K.W."/>
            <person name="Asai D.J."/>
            <person name="Bowman C.A."/>
            <person name="Russell D.A."/>
            <person name="Pope W.H."/>
            <person name="Jacobs-Sera D."/>
            <person name="Hendrix R.W."/>
            <person name="Hatfull G.F."/>
        </authorList>
    </citation>
    <scope>NUCLEOTIDE SEQUENCE [LARGE SCALE GENOMIC DNA]</scope>
</reference>
<keyword evidence="5" id="KW-0862">Zinc</keyword>
<dbReference type="OrthoDB" id="21204at2759"/>
<keyword evidence="4 8" id="KW-0863">Zinc-finger</keyword>
<organism evidence="11">
    <name type="scientific">Cryptosporidium hominis</name>
    <dbReference type="NCBI Taxonomy" id="237895"/>
    <lineage>
        <taxon>Eukaryota</taxon>
        <taxon>Sar</taxon>
        <taxon>Alveolata</taxon>
        <taxon>Apicomplexa</taxon>
        <taxon>Conoidasida</taxon>
        <taxon>Coccidia</taxon>
        <taxon>Eucoccidiorida</taxon>
        <taxon>Eimeriorina</taxon>
        <taxon>Cryptosporidiidae</taxon>
        <taxon>Cryptosporidium</taxon>
    </lineage>
</organism>
<keyword evidence="6" id="KW-1133">Transmembrane helix</keyword>